<reference evidence="4 5" key="1">
    <citation type="submission" date="2020-02" db="EMBL/GenBank/DDBJ databases">
        <title>complete genome sequence of Rhodobacteraceae bacterium.</title>
        <authorList>
            <person name="Park J."/>
            <person name="Kim Y.-S."/>
            <person name="Kim K.-H."/>
        </authorList>
    </citation>
    <scope>NUCLEOTIDE SEQUENCE [LARGE SCALE GENOMIC DNA]</scope>
    <source>
        <strain evidence="4 5">RR4-56</strain>
    </source>
</reference>
<accession>A0A7L5BU67</accession>
<keyword evidence="4" id="KW-0645">Protease</keyword>
<protein>
    <submittedName>
        <fullName evidence="4">D-alanyl-D-alanine carboxypeptidase/D-alanyl-D-alanine-endopeptidase</fullName>
        <ecNumber evidence="4">3.4.16.4</ecNumber>
    </submittedName>
</protein>
<dbReference type="EMBL" id="CP049056">
    <property type="protein sequence ID" value="QIE55770.1"/>
    <property type="molecule type" value="Genomic_DNA"/>
</dbReference>
<dbReference type="PANTHER" id="PTHR30023:SF0">
    <property type="entry name" value="PENICILLIN-SENSITIVE CARBOXYPEPTIDASE A"/>
    <property type="match status" value="1"/>
</dbReference>
<dbReference type="RefSeq" id="WP_165098122.1">
    <property type="nucleotide sequence ID" value="NZ_CP049056.1"/>
</dbReference>
<gene>
    <name evidence="4" type="primary">dacB</name>
    <name evidence="4" type="ORF">G5B40_10090</name>
</gene>
<dbReference type="SUPFAM" id="SSF56601">
    <property type="entry name" value="beta-lactamase/transpeptidase-like"/>
    <property type="match status" value="1"/>
</dbReference>
<evidence type="ECO:0000256" key="3">
    <source>
        <dbReference type="SAM" id="SignalP"/>
    </source>
</evidence>
<comment type="similarity">
    <text evidence="1">Belongs to the peptidase S13 family.</text>
</comment>
<evidence type="ECO:0000256" key="1">
    <source>
        <dbReference type="ARBA" id="ARBA00006096"/>
    </source>
</evidence>
<feature type="signal peptide" evidence="3">
    <location>
        <begin position="1"/>
        <end position="22"/>
    </location>
</feature>
<dbReference type="GO" id="GO:0006508">
    <property type="term" value="P:proteolysis"/>
    <property type="evidence" value="ECO:0007669"/>
    <property type="project" value="InterPro"/>
</dbReference>
<dbReference type="InterPro" id="IPR000667">
    <property type="entry name" value="Peptidase_S13"/>
</dbReference>
<dbReference type="KEGG" id="hdh:G5B40_10090"/>
<evidence type="ECO:0000256" key="2">
    <source>
        <dbReference type="ARBA" id="ARBA00022801"/>
    </source>
</evidence>
<sequence>MSAVRRAALAALLALFAAPGFAGAPNVAPPPAPRPDRAGPDALTLVAEAELSGRVAYIVVDLETGAPLEGGDIDLPLPPASVAKVATALFALDTLGPDHRFETRLVALGPLDENGVLNGDLVLQGGGDPETDTHTLDLLAFRAAEAGLKKVEGQFLVDDKLLPAIERIDATQPEIAGYNPAVGALNLNYNRVFAEWRRKGGNEVMNVEARANTLSPPTEAVRVEIVDATTSGAVFDYLGAADAGGPEIWRVARGALGASGGRWLPVRRPGPYAGEVMRGRAAEAGIALSPPTMGAAPIVPDVLARVESRSLADILADMLKYSTNLTAETVGMAATRAVGGSADSLAASAASMNAWAAGFAGFAPGAPDFRLVNFSGLSPDSRVSARRLVELLVAAEKRGFPALDGGRAAKLKGLLPQRRYLDEGTTPPPVEASVRAKTGTLNFVSALAGYIEPDHGRRLAFAIITADLAARDAIVDKEIEIPSGARAWAGRSRALQRALIRSWITRFAAP</sequence>
<dbReference type="PANTHER" id="PTHR30023">
    <property type="entry name" value="D-ALANYL-D-ALANINE CARBOXYPEPTIDASE"/>
    <property type="match status" value="1"/>
</dbReference>
<dbReference type="Gene3D" id="3.40.710.10">
    <property type="entry name" value="DD-peptidase/beta-lactamase superfamily"/>
    <property type="match status" value="2"/>
</dbReference>
<name>A0A7L5BU67_9RHOB</name>
<dbReference type="Proteomes" id="UP000503336">
    <property type="component" value="Chromosome"/>
</dbReference>
<evidence type="ECO:0000313" key="5">
    <source>
        <dbReference type="Proteomes" id="UP000503336"/>
    </source>
</evidence>
<dbReference type="Pfam" id="PF02113">
    <property type="entry name" value="Peptidase_S13"/>
    <property type="match status" value="1"/>
</dbReference>
<dbReference type="PRINTS" id="PR00922">
    <property type="entry name" value="DADACBPTASE3"/>
</dbReference>
<dbReference type="InterPro" id="IPR012338">
    <property type="entry name" value="Beta-lactam/transpept-like"/>
</dbReference>
<dbReference type="AlphaFoldDB" id="A0A7L5BU67"/>
<evidence type="ECO:0000313" key="4">
    <source>
        <dbReference type="EMBL" id="QIE55770.1"/>
    </source>
</evidence>
<dbReference type="NCBIfam" id="TIGR00666">
    <property type="entry name" value="PBP4"/>
    <property type="match status" value="1"/>
</dbReference>
<proteinExistence type="inferred from homology"/>
<keyword evidence="4" id="KW-0121">Carboxypeptidase</keyword>
<dbReference type="Gene3D" id="3.50.80.20">
    <property type="entry name" value="D-Ala-D-Ala carboxypeptidase C, peptidase S13"/>
    <property type="match status" value="1"/>
</dbReference>
<dbReference type="GO" id="GO:0009002">
    <property type="term" value="F:serine-type D-Ala-D-Ala carboxypeptidase activity"/>
    <property type="evidence" value="ECO:0007669"/>
    <property type="project" value="UniProtKB-EC"/>
</dbReference>
<keyword evidence="3" id="KW-0732">Signal</keyword>
<keyword evidence="2 4" id="KW-0378">Hydrolase</keyword>
<organism evidence="4 5">
    <name type="scientific">Pikeienuella piscinae</name>
    <dbReference type="NCBI Taxonomy" id="2748098"/>
    <lineage>
        <taxon>Bacteria</taxon>
        <taxon>Pseudomonadati</taxon>
        <taxon>Pseudomonadota</taxon>
        <taxon>Alphaproteobacteria</taxon>
        <taxon>Rhodobacterales</taxon>
        <taxon>Paracoccaceae</taxon>
        <taxon>Pikeienuella</taxon>
    </lineage>
</organism>
<dbReference type="EC" id="3.4.16.4" evidence="4"/>
<keyword evidence="5" id="KW-1185">Reference proteome</keyword>
<dbReference type="GO" id="GO:0000270">
    <property type="term" value="P:peptidoglycan metabolic process"/>
    <property type="evidence" value="ECO:0007669"/>
    <property type="project" value="TreeGrafter"/>
</dbReference>
<feature type="chain" id="PRO_5029593588" evidence="3">
    <location>
        <begin position="23"/>
        <end position="510"/>
    </location>
</feature>